<sequence>MLRLGSTRLCKSSFSTAALFVLFPFPSLSYRNRIWLAIPLSFSWFPPLMSWHLYSSLAFLLSPSSYFYAHSSSLSSREVATTTANCPARNIQVHNDDSARLFSELLCSEPHTSRITALLRCCVPAPTRLVKAGNVVCPASQARPPCCSLAALCGV</sequence>
<proteinExistence type="predicted"/>
<dbReference type="EMBL" id="KZ819328">
    <property type="protein sequence ID" value="PWN20207.1"/>
    <property type="molecule type" value="Genomic_DNA"/>
</dbReference>
<evidence type="ECO:0000313" key="1">
    <source>
        <dbReference type="EMBL" id="PWN20207.1"/>
    </source>
</evidence>
<dbReference type="RefSeq" id="XP_025347367.1">
    <property type="nucleotide sequence ID" value="XM_025489691.1"/>
</dbReference>
<dbReference type="Proteomes" id="UP000245942">
    <property type="component" value="Unassembled WGS sequence"/>
</dbReference>
<dbReference type="AlphaFoldDB" id="A0A316U4N5"/>
<name>A0A316U4N5_9BASI</name>
<organism evidence="1 2">
    <name type="scientific">Pseudomicrostroma glucosiphilum</name>
    <dbReference type="NCBI Taxonomy" id="1684307"/>
    <lineage>
        <taxon>Eukaryota</taxon>
        <taxon>Fungi</taxon>
        <taxon>Dikarya</taxon>
        <taxon>Basidiomycota</taxon>
        <taxon>Ustilaginomycotina</taxon>
        <taxon>Exobasidiomycetes</taxon>
        <taxon>Microstromatales</taxon>
        <taxon>Microstromatales incertae sedis</taxon>
        <taxon>Pseudomicrostroma</taxon>
    </lineage>
</organism>
<protein>
    <submittedName>
        <fullName evidence="1">Uncharacterized protein</fullName>
    </submittedName>
</protein>
<keyword evidence="2" id="KW-1185">Reference proteome</keyword>
<accession>A0A316U4N5</accession>
<evidence type="ECO:0000313" key="2">
    <source>
        <dbReference type="Proteomes" id="UP000245942"/>
    </source>
</evidence>
<dbReference type="GeneID" id="37011425"/>
<gene>
    <name evidence="1" type="ORF">BCV69DRAFT_202961</name>
</gene>
<reference evidence="1 2" key="1">
    <citation type="journal article" date="2018" name="Mol. Biol. Evol.">
        <title>Broad Genomic Sampling Reveals a Smut Pathogenic Ancestry of the Fungal Clade Ustilaginomycotina.</title>
        <authorList>
            <person name="Kijpornyongpan T."/>
            <person name="Mondo S.J."/>
            <person name="Barry K."/>
            <person name="Sandor L."/>
            <person name="Lee J."/>
            <person name="Lipzen A."/>
            <person name="Pangilinan J."/>
            <person name="LaButti K."/>
            <person name="Hainaut M."/>
            <person name="Henrissat B."/>
            <person name="Grigoriev I.V."/>
            <person name="Spatafora J.W."/>
            <person name="Aime M.C."/>
        </authorList>
    </citation>
    <scope>NUCLEOTIDE SEQUENCE [LARGE SCALE GENOMIC DNA]</scope>
    <source>
        <strain evidence="1 2">MCA 4718</strain>
    </source>
</reference>